<proteinExistence type="inferred from homology"/>
<evidence type="ECO:0000256" key="7">
    <source>
        <dbReference type="ARBA" id="ARBA00037847"/>
    </source>
</evidence>
<organism evidence="12 13">
    <name type="scientific">Porites evermanni</name>
    <dbReference type="NCBI Taxonomy" id="104178"/>
    <lineage>
        <taxon>Eukaryota</taxon>
        <taxon>Metazoa</taxon>
        <taxon>Cnidaria</taxon>
        <taxon>Anthozoa</taxon>
        <taxon>Hexacorallia</taxon>
        <taxon>Scleractinia</taxon>
        <taxon>Fungiina</taxon>
        <taxon>Poritidae</taxon>
        <taxon>Porites</taxon>
    </lineage>
</organism>
<evidence type="ECO:0000256" key="5">
    <source>
        <dbReference type="ARBA" id="ARBA00022989"/>
    </source>
</evidence>
<evidence type="ECO:0000259" key="11">
    <source>
        <dbReference type="PROSITE" id="PS50866"/>
    </source>
</evidence>
<name>A0ABN8MQR4_9CNID</name>
<comment type="caution">
    <text evidence="12">The sequence shown here is derived from an EMBL/GenBank/DDBJ whole genome shotgun (WGS) entry which is preliminary data.</text>
</comment>
<dbReference type="SUPFAM" id="SSF101576">
    <property type="entry name" value="Supernatant protein factor (SPF), C-terminal domain"/>
    <property type="match status" value="1"/>
</dbReference>
<evidence type="ECO:0000256" key="2">
    <source>
        <dbReference type="ARBA" id="ARBA00007104"/>
    </source>
</evidence>
<evidence type="ECO:0000313" key="12">
    <source>
        <dbReference type="EMBL" id="CAH3030649.1"/>
    </source>
</evidence>
<feature type="domain" description="GOLD" evidence="11">
    <location>
        <begin position="39"/>
        <end position="122"/>
    </location>
</feature>
<dbReference type="Proteomes" id="UP001159427">
    <property type="component" value="Unassembled WGS sequence"/>
</dbReference>
<sequence>MMASPMKLFFFAFLQWLILLPVSSAMINGFTTVVQAGRVNCFYEKIDTNKSLDIEYQVVEGGGEMDISFQVVSPNGVVLVNDEKKGDEVHSIVTSEPGVYSFCFDNSFSTLAQKVVYVDLGLDTSDEDSWVKSLEEGDFDGTELQIESIRNTLANIKDTLEKAQHYQAYLTKKNFKSHAIVSRSSSRVFWWSLIQSIALIGVGICQVLIVKNFFGTGKTNQRI</sequence>
<comment type="subcellular location">
    <subcellularLocation>
        <location evidence="7">Endomembrane system</location>
        <topology evidence="7">Single-pass membrane protein</topology>
    </subcellularLocation>
    <subcellularLocation>
        <location evidence="1 8">Membrane</location>
        <topology evidence="1 8">Single-pass type I membrane protein</topology>
    </subcellularLocation>
</comment>
<dbReference type="InterPro" id="IPR036598">
    <property type="entry name" value="GOLD_dom_sf"/>
</dbReference>
<dbReference type="PANTHER" id="PTHR22811">
    <property type="entry name" value="TRANSMEMBRANE EMP24 DOMAIN-CONTAINING PROTEIN"/>
    <property type="match status" value="1"/>
</dbReference>
<reference evidence="12 13" key="1">
    <citation type="submission" date="2022-05" db="EMBL/GenBank/DDBJ databases">
        <authorList>
            <consortium name="Genoscope - CEA"/>
            <person name="William W."/>
        </authorList>
    </citation>
    <scope>NUCLEOTIDE SEQUENCE [LARGE SCALE GENOMIC DNA]</scope>
</reference>
<evidence type="ECO:0000256" key="8">
    <source>
        <dbReference type="RuleBase" id="RU003827"/>
    </source>
</evidence>
<keyword evidence="3 8" id="KW-0812">Transmembrane</keyword>
<evidence type="ECO:0000256" key="9">
    <source>
        <dbReference type="SAM" id="Phobius"/>
    </source>
</evidence>
<dbReference type="Gene3D" id="2.60.120.680">
    <property type="entry name" value="GOLD domain"/>
    <property type="match status" value="1"/>
</dbReference>
<dbReference type="InterPro" id="IPR009038">
    <property type="entry name" value="GOLD_dom"/>
</dbReference>
<keyword evidence="6 9" id="KW-0472">Membrane</keyword>
<dbReference type="EMBL" id="CALNXI010000646">
    <property type="protein sequence ID" value="CAH3030649.1"/>
    <property type="molecule type" value="Genomic_DNA"/>
</dbReference>
<comment type="similarity">
    <text evidence="2 8">Belongs to the EMP24/GP25L family.</text>
</comment>
<feature type="transmembrane region" description="Helical" evidence="9">
    <location>
        <begin position="188"/>
        <end position="214"/>
    </location>
</feature>
<dbReference type="InterPro" id="IPR015720">
    <property type="entry name" value="Emp24-like"/>
</dbReference>
<evidence type="ECO:0000256" key="10">
    <source>
        <dbReference type="SAM" id="SignalP"/>
    </source>
</evidence>
<keyword evidence="5 9" id="KW-1133">Transmembrane helix</keyword>
<evidence type="ECO:0000256" key="4">
    <source>
        <dbReference type="ARBA" id="ARBA00022729"/>
    </source>
</evidence>
<accession>A0ABN8MQR4</accession>
<evidence type="ECO:0000313" key="13">
    <source>
        <dbReference type="Proteomes" id="UP001159427"/>
    </source>
</evidence>
<keyword evidence="4 10" id="KW-0732">Signal</keyword>
<dbReference type="Pfam" id="PF01105">
    <property type="entry name" value="EMP24_GP25L"/>
    <property type="match status" value="1"/>
</dbReference>
<feature type="signal peptide" evidence="10">
    <location>
        <begin position="1"/>
        <end position="25"/>
    </location>
</feature>
<dbReference type="SMART" id="SM01190">
    <property type="entry name" value="EMP24_GP25L"/>
    <property type="match status" value="1"/>
</dbReference>
<evidence type="ECO:0000256" key="1">
    <source>
        <dbReference type="ARBA" id="ARBA00004479"/>
    </source>
</evidence>
<gene>
    <name evidence="12" type="ORF">PEVE_00038307</name>
</gene>
<keyword evidence="13" id="KW-1185">Reference proteome</keyword>
<protein>
    <recommendedName>
        <fullName evidence="11">GOLD domain-containing protein</fullName>
    </recommendedName>
</protein>
<dbReference type="PROSITE" id="PS50866">
    <property type="entry name" value="GOLD"/>
    <property type="match status" value="1"/>
</dbReference>
<evidence type="ECO:0000256" key="3">
    <source>
        <dbReference type="ARBA" id="ARBA00022692"/>
    </source>
</evidence>
<feature type="chain" id="PRO_5045233236" description="GOLD domain-containing protein" evidence="10">
    <location>
        <begin position="26"/>
        <end position="223"/>
    </location>
</feature>
<evidence type="ECO:0000256" key="6">
    <source>
        <dbReference type="ARBA" id="ARBA00023136"/>
    </source>
</evidence>